<evidence type="ECO:0000313" key="2">
    <source>
        <dbReference type="Proteomes" id="UP000321389"/>
    </source>
</evidence>
<keyword evidence="2" id="KW-1185">Reference proteome</keyword>
<dbReference type="KEGG" id="niy:FQ775_24130"/>
<organism evidence="1 2">
    <name type="scientific">Nitratireductor mangrovi</name>
    <dbReference type="NCBI Taxonomy" id="2599600"/>
    <lineage>
        <taxon>Bacteria</taxon>
        <taxon>Pseudomonadati</taxon>
        <taxon>Pseudomonadota</taxon>
        <taxon>Alphaproteobacteria</taxon>
        <taxon>Hyphomicrobiales</taxon>
        <taxon>Phyllobacteriaceae</taxon>
        <taxon>Nitratireductor</taxon>
    </lineage>
</organism>
<accession>A0A6H0DY89</accession>
<dbReference type="EMBL" id="CP042301">
    <property type="protein sequence ID" value="QIS94611.1"/>
    <property type="molecule type" value="Genomic_DNA"/>
</dbReference>
<evidence type="ECO:0000313" key="1">
    <source>
        <dbReference type="EMBL" id="QIS94611.1"/>
    </source>
</evidence>
<gene>
    <name evidence="1" type="ORF">FQ775_24130</name>
</gene>
<dbReference type="Proteomes" id="UP000321389">
    <property type="component" value="Chromosome"/>
</dbReference>
<dbReference type="RefSeq" id="WP_167812706.1">
    <property type="nucleotide sequence ID" value="NZ_CP042301.2"/>
</dbReference>
<proteinExistence type="predicted"/>
<name>A0A6H0DY89_9HYPH</name>
<reference evidence="1" key="1">
    <citation type="submission" date="2020-04" db="EMBL/GenBank/DDBJ databases">
        <title>Nitratireductor sp. nov. isolated from mangrove soil.</title>
        <authorList>
            <person name="Ye Y."/>
        </authorList>
    </citation>
    <scope>NUCLEOTIDE SEQUENCE</scope>
    <source>
        <strain evidence="1">SY7</strain>
    </source>
</reference>
<dbReference type="AlphaFoldDB" id="A0A6H0DY89"/>
<sequence length="73" mass="8073">MFALTQRAMLAPGARGNQFTISLFHSRHLANMPGAGMVAKPRDMSFLNDFGGKAALLERWRGLPAKRRANQAF</sequence>
<protein>
    <submittedName>
        <fullName evidence="1">Uncharacterized protein</fullName>
    </submittedName>
</protein>